<dbReference type="OrthoDB" id="4121087at2759"/>
<evidence type="ECO:0000256" key="1">
    <source>
        <dbReference type="SAM" id="Coils"/>
    </source>
</evidence>
<evidence type="ECO:0000313" key="4">
    <source>
        <dbReference type="Proteomes" id="UP000053411"/>
    </source>
</evidence>
<dbReference type="AlphaFoldDB" id="A0A0D2KPB6"/>
<reference evidence="3 4" key="1">
    <citation type="submission" date="2015-01" db="EMBL/GenBank/DDBJ databases">
        <title>The Genome Sequence of Fonsecaea multimorphosa CBS 102226.</title>
        <authorList>
            <consortium name="The Broad Institute Genomics Platform"/>
            <person name="Cuomo C."/>
            <person name="de Hoog S."/>
            <person name="Gorbushina A."/>
            <person name="Stielow B."/>
            <person name="Teixiera M."/>
            <person name="Abouelleil A."/>
            <person name="Chapman S.B."/>
            <person name="Priest M."/>
            <person name="Young S.K."/>
            <person name="Wortman J."/>
            <person name="Nusbaum C."/>
            <person name="Birren B."/>
        </authorList>
    </citation>
    <scope>NUCLEOTIDE SEQUENCE [LARGE SCALE GENOMIC DNA]</scope>
    <source>
        <strain evidence="3 4">CBS 102226</strain>
    </source>
</reference>
<dbReference type="GeneID" id="27711590"/>
<dbReference type="Proteomes" id="UP000053411">
    <property type="component" value="Unassembled WGS sequence"/>
</dbReference>
<dbReference type="EMBL" id="KN848071">
    <property type="protein sequence ID" value="KIX98543.1"/>
    <property type="molecule type" value="Genomic_DNA"/>
</dbReference>
<protein>
    <submittedName>
        <fullName evidence="3">Uncharacterized protein</fullName>
    </submittedName>
</protein>
<name>A0A0D2KPB6_9EURO</name>
<dbReference type="VEuPathDB" id="FungiDB:Z520_05844"/>
<evidence type="ECO:0000313" key="3">
    <source>
        <dbReference type="EMBL" id="KIX98543.1"/>
    </source>
</evidence>
<sequence length="217" mass="24039">MDELAHEHKARYDDAMEWARAGVKHKALEICWQLRLDRRLSKYRRVLLNFLLACLVEPEERLKFAEESLDIIDIIRQDLGGRIPDYLQKVETLAEEYVEQLEEQAEEARMSAESNKMLLSALPADIPALSSPQEPGDKDGARLPTFDEHVAALFAAKKKRKATWKAELPILQRTTEEPSEPPAPPSTAPPSTAPPSTAPPSTAPPSTPTPAAVCGSP</sequence>
<proteinExistence type="predicted"/>
<dbReference type="RefSeq" id="XP_016632666.1">
    <property type="nucleotide sequence ID" value="XM_016776347.1"/>
</dbReference>
<accession>A0A0D2KPB6</accession>
<feature type="compositionally biased region" description="Pro residues" evidence="2">
    <location>
        <begin position="180"/>
        <end position="208"/>
    </location>
</feature>
<organism evidence="3 4">
    <name type="scientific">Fonsecaea multimorphosa CBS 102226</name>
    <dbReference type="NCBI Taxonomy" id="1442371"/>
    <lineage>
        <taxon>Eukaryota</taxon>
        <taxon>Fungi</taxon>
        <taxon>Dikarya</taxon>
        <taxon>Ascomycota</taxon>
        <taxon>Pezizomycotina</taxon>
        <taxon>Eurotiomycetes</taxon>
        <taxon>Chaetothyriomycetidae</taxon>
        <taxon>Chaetothyriales</taxon>
        <taxon>Herpotrichiellaceae</taxon>
        <taxon>Fonsecaea</taxon>
    </lineage>
</organism>
<keyword evidence="4" id="KW-1185">Reference proteome</keyword>
<gene>
    <name evidence="3" type="ORF">Z520_05844</name>
</gene>
<evidence type="ECO:0000256" key="2">
    <source>
        <dbReference type="SAM" id="MobiDB-lite"/>
    </source>
</evidence>
<keyword evidence="1" id="KW-0175">Coiled coil</keyword>
<feature type="coiled-coil region" evidence="1">
    <location>
        <begin position="87"/>
        <end position="118"/>
    </location>
</feature>
<feature type="region of interest" description="Disordered" evidence="2">
    <location>
        <begin position="162"/>
        <end position="217"/>
    </location>
</feature>